<feature type="region of interest" description="Disordered" evidence="1">
    <location>
        <begin position="37"/>
        <end position="177"/>
    </location>
</feature>
<feature type="compositionally biased region" description="Polar residues" evidence="1">
    <location>
        <begin position="168"/>
        <end position="177"/>
    </location>
</feature>
<dbReference type="SUPFAM" id="SSF54236">
    <property type="entry name" value="Ubiquitin-like"/>
    <property type="match status" value="1"/>
</dbReference>
<dbReference type="AlphaFoldDB" id="A0A1F5L646"/>
<dbReference type="InterPro" id="IPR000626">
    <property type="entry name" value="Ubiquitin-like_dom"/>
</dbReference>
<protein>
    <recommendedName>
        <fullName evidence="2">Ubiquitin-like domain-containing protein</fullName>
    </recommendedName>
</protein>
<gene>
    <name evidence="3" type="ORF">PENARI_c026G06004</name>
</gene>
<feature type="compositionally biased region" description="Basic and acidic residues" evidence="1">
    <location>
        <begin position="116"/>
        <end position="135"/>
    </location>
</feature>
<dbReference type="EMBL" id="LXJU01000026">
    <property type="protein sequence ID" value="OGE48685.1"/>
    <property type="molecule type" value="Genomic_DNA"/>
</dbReference>
<dbReference type="InterPro" id="IPR022617">
    <property type="entry name" value="Rad60/SUMO-like_dom"/>
</dbReference>
<keyword evidence="4" id="KW-1185">Reference proteome</keyword>
<evidence type="ECO:0000259" key="2">
    <source>
        <dbReference type="SMART" id="SM00213"/>
    </source>
</evidence>
<dbReference type="RefSeq" id="XP_022484140.1">
    <property type="nucleotide sequence ID" value="XM_022635952.1"/>
</dbReference>
<dbReference type="OrthoDB" id="3365399at2759"/>
<feature type="compositionally biased region" description="Polar residues" evidence="1">
    <location>
        <begin position="97"/>
        <end position="111"/>
    </location>
</feature>
<feature type="region of interest" description="Disordered" evidence="1">
    <location>
        <begin position="282"/>
        <end position="311"/>
    </location>
</feature>
<comment type="caution">
    <text evidence="3">The sequence shown here is derived from an EMBL/GenBank/DDBJ whole genome shotgun (WGS) entry which is preliminary data.</text>
</comment>
<evidence type="ECO:0000313" key="3">
    <source>
        <dbReference type="EMBL" id="OGE48685.1"/>
    </source>
</evidence>
<feature type="domain" description="Ubiquitin-like" evidence="2">
    <location>
        <begin position="312"/>
        <end position="384"/>
    </location>
</feature>
<dbReference type="Pfam" id="PF11976">
    <property type="entry name" value="Rad60-SLD"/>
    <property type="match status" value="1"/>
</dbReference>
<organism evidence="3 4">
    <name type="scientific">Penicillium arizonense</name>
    <dbReference type="NCBI Taxonomy" id="1835702"/>
    <lineage>
        <taxon>Eukaryota</taxon>
        <taxon>Fungi</taxon>
        <taxon>Dikarya</taxon>
        <taxon>Ascomycota</taxon>
        <taxon>Pezizomycotina</taxon>
        <taxon>Eurotiomycetes</taxon>
        <taxon>Eurotiomycetidae</taxon>
        <taxon>Eurotiales</taxon>
        <taxon>Aspergillaceae</taxon>
        <taxon>Penicillium</taxon>
    </lineage>
</organism>
<dbReference type="Proteomes" id="UP000177622">
    <property type="component" value="Unassembled WGS sequence"/>
</dbReference>
<dbReference type="Gene3D" id="3.10.20.90">
    <property type="entry name" value="Phosphatidylinositol 3-kinase Catalytic Subunit, Chain A, domain 1"/>
    <property type="match status" value="1"/>
</dbReference>
<proteinExistence type="predicted"/>
<reference evidence="3 4" key="1">
    <citation type="journal article" date="2016" name="Sci. Rep.">
        <title>Penicillium arizonense, a new, genome sequenced fungal species, reveals a high chemical diversity in secreted metabolites.</title>
        <authorList>
            <person name="Grijseels S."/>
            <person name="Nielsen J.C."/>
            <person name="Randelovic M."/>
            <person name="Nielsen J."/>
            <person name="Nielsen K.F."/>
            <person name="Workman M."/>
            <person name="Frisvad J.C."/>
        </authorList>
    </citation>
    <scope>NUCLEOTIDE SEQUENCE [LARGE SCALE GENOMIC DNA]</scope>
    <source>
        <strain evidence="3 4">CBS 141311</strain>
    </source>
</reference>
<sequence>MRPLFKKPSWATKETEGNGVEFYRRSEQTYYDIVAATREAHRKPKTPELSPVDDEFADDTGRSKRRRLSQESREESMDAGSTIAMSPGTDGEKSVPTEAQQLKYSPSNHNNYGGALEKEPSNGENARFRPDRECETVSSPLVNGRDITPTSETRSCESSKKVNYPGENATQSVQPSNPLDDPVVQILISSEIANTKPLLVHRKMSQGLREVRLAWCNRQNFDPEIQSSIYLTWKGRRVFDVTTCRSLGIHAGRNHLSSSMDEDFIPGYPELRIHMEAIVDRPLPVDRPSPSPDHGKIPSTSQTPENDKDVPMKLVLRSPGLDDFKIKARAKTPISRLISAFRNKQNISMDQTISLQFDGDKLKPDDCLGDYDIDDLDLVDVQITKSA</sequence>
<dbReference type="SMART" id="SM00213">
    <property type="entry name" value="UBQ"/>
    <property type="match status" value="1"/>
</dbReference>
<dbReference type="InterPro" id="IPR029071">
    <property type="entry name" value="Ubiquitin-like_domsf"/>
</dbReference>
<evidence type="ECO:0000313" key="4">
    <source>
        <dbReference type="Proteomes" id="UP000177622"/>
    </source>
</evidence>
<name>A0A1F5L646_PENAI</name>
<evidence type="ECO:0000256" key="1">
    <source>
        <dbReference type="SAM" id="MobiDB-lite"/>
    </source>
</evidence>
<accession>A0A1F5L646</accession>
<dbReference type="GeneID" id="34580686"/>